<protein>
    <recommendedName>
        <fullName evidence="4">HIG1 domain-containing protein</fullName>
    </recommendedName>
</protein>
<feature type="region of interest" description="Disordered" evidence="1">
    <location>
        <begin position="202"/>
        <end position="232"/>
    </location>
</feature>
<dbReference type="AlphaFoldDB" id="A0A8X7T884"/>
<name>A0A8X7T884_9BASI</name>
<accession>A0A8X7T884</accession>
<keyword evidence="3" id="KW-1185">Reference proteome</keyword>
<evidence type="ECO:0000313" key="3">
    <source>
        <dbReference type="Proteomes" id="UP000078113"/>
    </source>
</evidence>
<feature type="region of interest" description="Disordered" evidence="1">
    <location>
        <begin position="149"/>
        <end position="174"/>
    </location>
</feature>
<evidence type="ECO:0000313" key="2">
    <source>
        <dbReference type="EMBL" id="KAE8271098.1"/>
    </source>
</evidence>
<feature type="compositionally biased region" description="Polar residues" evidence="1">
    <location>
        <begin position="223"/>
        <end position="232"/>
    </location>
</feature>
<organism evidence="2 3">
    <name type="scientific">Tilletia walkeri</name>
    <dbReference type="NCBI Taxonomy" id="117179"/>
    <lineage>
        <taxon>Eukaryota</taxon>
        <taxon>Fungi</taxon>
        <taxon>Dikarya</taxon>
        <taxon>Basidiomycota</taxon>
        <taxon>Ustilaginomycotina</taxon>
        <taxon>Exobasidiomycetes</taxon>
        <taxon>Tilletiales</taxon>
        <taxon>Tilletiaceae</taxon>
        <taxon>Tilletia</taxon>
    </lineage>
</organism>
<reference evidence="2" key="2">
    <citation type="journal article" date="2019" name="IMA Fungus">
        <title>Genome sequencing and comparison of five Tilletia species to identify candidate genes for the detection of regulated species infecting wheat.</title>
        <authorList>
            <person name="Nguyen H.D.T."/>
            <person name="Sultana T."/>
            <person name="Kesanakurti P."/>
            <person name="Hambleton S."/>
        </authorList>
    </citation>
    <scope>NUCLEOTIDE SEQUENCE</scope>
    <source>
        <strain evidence="2">DAOMC 236422</strain>
    </source>
</reference>
<comment type="caution">
    <text evidence="2">The sequence shown here is derived from an EMBL/GenBank/DDBJ whole genome shotgun (WGS) entry which is preliminary data.</text>
</comment>
<reference evidence="2" key="1">
    <citation type="submission" date="2016-04" db="EMBL/GenBank/DDBJ databases">
        <authorList>
            <person name="Nguyen H.D."/>
            <person name="Samba Siva P."/>
            <person name="Cullis J."/>
            <person name="Levesque C.A."/>
            <person name="Hambleton S."/>
        </authorList>
    </citation>
    <scope>NUCLEOTIDE SEQUENCE</scope>
    <source>
        <strain evidence="2">DAOMC 236422</strain>
    </source>
</reference>
<dbReference type="Proteomes" id="UP000078113">
    <property type="component" value="Unassembled WGS sequence"/>
</dbReference>
<gene>
    <name evidence="2" type="ORF">A4X09_0g1228</name>
</gene>
<evidence type="ECO:0000256" key="1">
    <source>
        <dbReference type="SAM" id="MobiDB-lite"/>
    </source>
</evidence>
<sequence>MFARPEELMLASAACFDLISGERSSSPLTSPMHLRVISVVALAVVFSAQCCALAPSGSTVRSIQLPAQDKAARNKDTGAVIGETLLSPDKRWPKKLSHDDKRIIAGGAMVGAELLGAIIVGKKYMMGNPDASKRRDTYQQDVDLVLDHASSTLSMSRRARTASHPPEKPTPGQIAGTALMTWTGLAGLASRPFMYANVKMAPKPQRRSSNHGAPFQLARAGDSVSSPRTDGSNGAVTTLSALNSLAIQERGRTVEAAKKFELGAAAVTILTIPLSYASWQKTKELYLKTHH</sequence>
<proteinExistence type="predicted"/>
<evidence type="ECO:0008006" key="4">
    <source>
        <dbReference type="Google" id="ProtNLM"/>
    </source>
</evidence>
<dbReference type="EMBL" id="LWDG02000027">
    <property type="protein sequence ID" value="KAE8271098.1"/>
    <property type="molecule type" value="Genomic_DNA"/>
</dbReference>